<comment type="caution">
    <text evidence="3">The sequence shown here is derived from an EMBL/GenBank/DDBJ whole genome shotgun (WGS) entry which is preliminary data.</text>
</comment>
<evidence type="ECO:0000259" key="2">
    <source>
        <dbReference type="PROSITE" id="PS51352"/>
    </source>
</evidence>
<dbReference type="InterPro" id="IPR013766">
    <property type="entry name" value="Thioredoxin_domain"/>
</dbReference>
<feature type="signal peptide" evidence="1">
    <location>
        <begin position="1"/>
        <end position="26"/>
    </location>
</feature>
<dbReference type="InterPro" id="IPR017937">
    <property type="entry name" value="Thioredoxin_CS"/>
</dbReference>
<accession>A0A6P0HGA4</accession>
<reference evidence="3 4" key="1">
    <citation type="journal article" date="2014" name="Int. J. Syst. Evol. Microbiol.">
        <title>Nocardioides zeae sp. nov., isolated from the stem of Zea mays.</title>
        <authorList>
            <person name="Glaeser S.P."/>
            <person name="McInroy J.A."/>
            <person name="Busse H.J."/>
            <person name="Kampfer P."/>
        </authorList>
    </citation>
    <scope>NUCLEOTIDE SEQUENCE [LARGE SCALE GENOMIC DNA]</scope>
    <source>
        <strain evidence="3 4">JCM 30728</strain>
    </source>
</reference>
<gene>
    <name evidence="3" type="ORF">G3T38_05505</name>
</gene>
<dbReference type="Pfam" id="PF00578">
    <property type="entry name" value="AhpC-TSA"/>
    <property type="match status" value="1"/>
</dbReference>
<evidence type="ECO:0000313" key="3">
    <source>
        <dbReference type="EMBL" id="NEN77729.1"/>
    </source>
</evidence>
<dbReference type="CDD" id="cd02966">
    <property type="entry name" value="TlpA_like_family"/>
    <property type="match status" value="1"/>
</dbReference>
<dbReference type="Proteomes" id="UP000468687">
    <property type="component" value="Unassembled WGS sequence"/>
</dbReference>
<dbReference type="PROSITE" id="PS51257">
    <property type="entry name" value="PROKAR_LIPOPROTEIN"/>
    <property type="match status" value="1"/>
</dbReference>
<dbReference type="SUPFAM" id="SSF52833">
    <property type="entry name" value="Thioredoxin-like"/>
    <property type="match status" value="1"/>
</dbReference>
<dbReference type="GO" id="GO:0016209">
    <property type="term" value="F:antioxidant activity"/>
    <property type="evidence" value="ECO:0007669"/>
    <property type="project" value="InterPro"/>
</dbReference>
<dbReference type="Gene3D" id="3.40.30.10">
    <property type="entry name" value="Glutaredoxin"/>
    <property type="match status" value="1"/>
</dbReference>
<dbReference type="InterPro" id="IPR050553">
    <property type="entry name" value="Thioredoxin_ResA/DsbE_sf"/>
</dbReference>
<name>A0A6P0HGA4_9ACTN</name>
<dbReference type="RefSeq" id="WP_163771098.1">
    <property type="nucleotide sequence ID" value="NZ_JAAGXA010000003.1"/>
</dbReference>
<dbReference type="PANTHER" id="PTHR42852">
    <property type="entry name" value="THIOL:DISULFIDE INTERCHANGE PROTEIN DSBE"/>
    <property type="match status" value="1"/>
</dbReference>
<dbReference type="PANTHER" id="PTHR42852:SF13">
    <property type="entry name" value="PROTEIN DIPZ"/>
    <property type="match status" value="1"/>
</dbReference>
<keyword evidence="4" id="KW-1185">Reference proteome</keyword>
<dbReference type="GO" id="GO:0016491">
    <property type="term" value="F:oxidoreductase activity"/>
    <property type="evidence" value="ECO:0007669"/>
    <property type="project" value="InterPro"/>
</dbReference>
<evidence type="ECO:0000256" key="1">
    <source>
        <dbReference type="SAM" id="SignalP"/>
    </source>
</evidence>
<feature type="chain" id="PRO_5038518524" evidence="1">
    <location>
        <begin position="27"/>
        <end position="221"/>
    </location>
</feature>
<dbReference type="InterPro" id="IPR000866">
    <property type="entry name" value="AhpC/TSA"/>
</dbReference>
<sequence>MRTGTEPGRRRTSRFAAAALALVALAGCTSGGADEEGDPYMVEPRAPGAPDIDYDSPELQDARAAAGIEACAPGDRTTGPAVLPDLTLPCLGGGEAVDLSTFEGPLLVNVWASFCTPCLKELPALQQFHEQYGDEVTVLGVDYNETSPAEAIALLQETGATYPQLIDVELELGTREPFVPLRAIPMTVVVDAEGEVTVLPQSFDDLDDLLDAVAGPLGLER</sequence>
<dbReference type="AlphaFoldDB" id="A0A6P0HGA4"/>
<dbReference type="InterPro" id="IPR036249">
    <property type="entry name" value="Thioredoxin-like_sf"/>
</dbReference>
<proteinExistence type="predicted"/>
<feature type="domain" description="Thioredoxin" evidence="2">
    <location>
        <begin position="77"/>
        <end position="218"/>
    </location>
</feature>
<dbReference type="EMBL" id="JAAGXA010000003">
    <property type="protein sequence ID" value="NEN77729.1"/>
    <property type="molecule type" value="Genomic_DNA"/>
</dbReference>
<organism evidence="3 4">
    <name type="scientific">Nocardioides zeae</name>
    <dbReference type="NCBI Taxonomy" id="1457234"/>
    <lineage>
        <taxon>Bacteria</taxon>
        <taxon>Bacillati</taxon>
        <taxon>Actinomycetota</taxon>
        <taxon>Actinomycetes</taxon>
        <taxon>Propionibacteriales</taxon>
        <taxon>Nocardioidaceae</taxon>
        <taxon>Nocardioides</taxon>
    </lineage>
</organism>
<protein>
    <submittedName>
        <fullName evidence="3">TlpA family protein disulfide reductase</fullName>
    </submittedName>
</protein>
<dbReference type="PROSITE" id="PS00194">
    <property type="entry name" value="THIOREDOXIN_1"/>
    <property type="match status" value="1"/>
</dbReference>
<keyword evidence="1" id="KW-0732">Signal</keyword>
<evidence type="ECO:0000313" key="4">
    <source>
        <dbReference type="Proteomes" id="UP000468687"/>
    </source>
</evidence>
<dbReference type="PROSITE" id="PS51352">
    <property type="entry name" value="THIOREDOXIN_2"/>
    <property type="match status" value="1"/>
</dbReference>